<proteinExistence type="predicted"/>
<evidence type="ECO:0000313" key="3">
    <source>
        <dbReference type="EMBL" id="BAM15198.2"/>
    </source>
</evidence>
<name>I2FJL3_9ZZZZ</name>
<accession>I2FJL3</accession>
<dbReference type="Pfam" id="PF14351">
    <property type="entry name" value="DUF4401"/>
    <property type="match status" value="1"/>
</dbReference>
<reference evidence="3" key="1">
    <citation type="submission" date="2012-05" db="EMBL/GenBank/DDBJ databases">
        <title>Distribution of dehalogenation activities and characterization of organohalide-responsive genes in marine subsurface sediments of the Nankai Trough plate-subduction zone.</title>
        <authorList>
            <person name="Futagami T."/>
            <person name="Morono Y."/>
            <person name="Terada T."/>
            <person name="Kaksonen A.H."/>
            <person name="Inagaki F."/>
        </authorList>
    </citation>
    <scope>NUCLEOTIDE SEQUENCE</scope>
</reference>
<keyword evidence="1" id="KW-0472">Membrane</keyword>
<dbReference type="AlphaFoldDB" id="I2FJL3"/>
<feature type="domain" description="DUF4401" evidence="2">
    <location>
        <begin position="44"/>
        <end position="172"/>
    </location>
</feature>
<dbReference type="InterPro" id="IPR025513">
    <property type="entry name" value="DUF4401"/>
</dbReference>
<evidence type="ECO:0000256" key="1">
    <source>
        <dbReference type="SAM" id="Phobius"/>
    </source>
</evidence>
<feature type="non-terminal residue" evidence="3">
    <location>
        <position position="184"/>
    </location>
</feature>
<feature type="transmembrane region" description="Helical" evidence="1">
    <location>
        <begin position="76"/>
        <end position="94"/>
    </location>
</feature>
<protein>
    <recommendedName>
        <fullName evidence="2">DUF4401 domain-containing protein</fullName>
    </recommendedName>
</protein>
<feature type="transmembrane region" description="Helical" evidence="1">
    <location>
        <begin position="44"/>
        <end position="69"/>
    </location>
</feature>
<feature type="transmembrane region" description="Helical" evidence="1">
    <location>
        <begin position="159"/>
        <end position="183"/>
    </location>
</feature>
<organism evidence="3">
    <name type="scientific">uncultured microorganism</name>
    <dbReference type="NCBI Taxonomy" id="358574"/>
    <lineage>
        <taxon>unclassified sequences</taxon>
        <taxon>environmental samples</taxon>
    </lineage>
</organism>
<keyword evidence="1" id="KW-1133">Transmembrane helix</keyword>
<dbReference type="EMBL" id="AB716316">
    <property type="protein sequence ID" value="BAM15198.2"/>
    <property type="molecule type" value="Genomic_DNA"/>
</dbReference>
<keyword evidence="1" id="KW-0812">Transmembrane</keyword>
<evidence type="ECO:0000259" key="2">
    <source>
        <dbReference type="Pfam" id="PF14351"/>
    </source>
</evidence>
<feature type="transmembrane region" description="Helical" evidence="1">
    <location>
        <begin position="133"/>
        <end position="153"/>
    </location>
</feature>
<feature type="transmembrane region" description="Helical" evidence="1">
    <location>
        <begin position="106"/>
        <end position="126"/>
    </location>
</feature>
<sequence>MVEIGGTGGEIMTTLSRQDLWQRLQAGGLVKGELPAVESAESLWYLRLMLGVAGWIGSLFLLGFVGGVFAFVFKNAIAALVVGALVSGGAYALFKAHPDSDFFSQFGLAVALAGQMLLLYGIVDLVGGKDTPLYAAIFVVEVLLTLVMPNFIYRVLASMAAALSLTFALHAAGTYGIASGLIAT</sequence>